<feature type="domain" description="Alpha-D-phosphohexomutase C-terminal" evidence="8">
    <location>
        <begin position="399"/>
        <end position="442"/>
    </location>
</feature>
<dbReference type="SUPFAM" id="SSF55957">
    <property type="entry name" value="Phosphoglucomutase, C-terminal domain"/>
    <property type="match status" value="1"/>
</dbReference>
<dbReference type="InterPro" id="IPR016066">
    <property type="entry name" value="A-D-PHexomutase_CS"/>
</dbReference>
<dbReference type="GO" id="GO:0009252">
    <property type="term" value="P:peptidoglycan biosynthetic process"/>
    <property type="evidence" value="ECO:0007669"/>
    <property type="project" value="TreeGrafter"/>
</dbReference>
<proteinExistence type="inferred from homology"/>
<evidence type="ECO:0000259" key="9">
    <source>
        <dbReference type="Pfam" id="PF02878"/>
    </source>
</evidence>
<dbReference type="PROSITE" id="PS00710">
    <property type="entry name" value="PGM_PMM"/>
    <property type="match status" value="1"/>
</dbReference>
<dbReference type="RefSeq" id="WP_138487752.1">
    <property type="nucleotide sequence ID" value="NZ_JAFBWU010000028.1"/>
</dbReference>
<dbReference type="Pfam" id="PF02878">
    <property type="entry name" value="PGM_PMM_I"/>
    <property type="match status" value="1"/>
</dbReference>
<dbReference type="Pfam" id="PF02879">
    <property type="entry name" value="PGM_PMM_II"/>
    <property type="match status" value="1"/>
</dbReference>
<evidence type="ECO:0000256" key="7">
    <source>
        <dbReference type="RuleBase" id="RU004326"/>
    </source>
</evidence>
<keyword evidence="15" id="KW-1185">Reference proteome</keyword>
<dbReference type="AlphaFoldDB" id="A0A9Q2P2N8"/>
<dbReference type="InterPro" id="IPR016055">
    <property type="entry name" value="A-D-PHexomutase_a/b/a-I/II/III"/>
</dbReference>
<evidence type="ECO:0000313" key="14">
    <source>
        <dbReference type="Proteomes" id="UP000755667"/>
    </source>
</evidence>
<dbReference type="InterPro" id="IPR005846">
    <property type="entry name" value="A-D-PHexomutase_a/b/a-III"/>
</dbReference>
<comment type="cofactor">
    <cofactor evidence="1">
        <name>Mg(2+)</name>
        <dbReference type="ChEBI" id="CHEBI:18420"/>
    </cofactor>
</comment>
<dbReference type="InterPro" id="IPR005844">
    <property type="entry name" value="A-D-PHexomutase_a/b/a-I"/>
</dbReference>
<feature type="domain" description="Alpha-D-phosphohexomutase alpha/beta/alpha" evidence="11">
    <location>
        <begin position="256"/>
        <end position="363"/>
    </location>
</feature>
<comment type="caution">
    <text evidence="12">The sequence shown here is derived from an EMBL/GenBank/DDBJ whole genome shotgun (WGS) entry which is preliminary data.</text>
</comment>
<evidence type="ECO:0000256" key="5">
    <source>
        <dbReference type="ARBA" id="ARBA00022842"/>
    </source>
</evidence>
<evidence type="ECO:0000256" key="2">
    <source>
        <dbReference type="ARBA" id="ARBA00010231"/>
    </source>
</evidence>
<dbReference type="GO" id="GO:0005829">
    <property type="term" value="C:cytosol"/>
    <property type="evidence" value="ECO:0007669"/>
    <property type="project" value="TreeGrafter"/>
</dbReference>
<evidence type="ECO:0000313" key="13">
    <source>
        <dbReference type="EMBL" id="MBM2419789.1"/>
    </source>
</evidence>
<name>A0A9Q2P2N8_9RHOB</name>
<evidence type="ECO:0000256" key="4">
    <source>
        <dbReference type="ARBA" id="ARBA00022723"/>
    </source>
</evidence>
<dbReference type="Gene3D" id="3.30.310.50">
    <property type="entry name" value="Alpha-D-phosphohexomutase, C-terminal domain"/>
    <property type="match status" value="1"/>
</dbReference>
<dbReference type="GO" id="GO:0000287">
    <property type="term" value="F:magnesium ion binding"/>
    <property type="evidence" value="ECO:0007669"/>
    <property type="project" value="InterPro"/>
</dbReference>
<feature type="domain" description="Alpha-D-phosphohexomutase alpha/beta/alpha" evidence="10">
    <location>
        <begin position="148"/>
        <end position="245"/>
    </location>
</feature>
<keyword evidence="4 7" id="KW-0479">Metal-binding</keyword>
<dbReference type="CDD" id="cd03088">
    <property type="entry name" value="ManB"/>
    <property type="match status" value="1"/>
</dbReference>
<keyword evidence="6" id="KW-0413">Isomerase</keyword>
<sequence>MPPKFGTSGLRGLVTELTDEVITAYTSSFLKVCPHGGAVHIARDLRSSSPKIAKIVSDVVQKMGVDVVDHGAIPTPALALVAIGAGQAAIMVTGSHIPADRNGLKFYSPTGEISKSTETKIVFALNSTIYENKGPVGNYSRDKSSIEKYINRYINAFGSKILSGMRIGVYEHSSVSRDSLKETLLRMGADIISLERTEKFVSVDTEAIDNETKTKLHKWCAMLHLDAIVSTDGDGDRPLIADSQGNLIPGDIIGPLAAQVLGANVICTPVSSNTAVDHMGFSQIIRTKIGSPFVIEAMETADGKVVGYEANGGFLLGFNTKMTHGKLHKLMTRDSFLPIITSLTLMHKKSKSLNSIISELPSRFTASGRLQDISTETGQNFITKLSYNSLARSNLFSREVREHKIDLTDGLRVFFEDGVIIHLRPSGNSPEFRCYVEAQTLTFAEKILQSTCEQIASHISVYKSTTKDFL</sequence>
<dbReference type="PANTHER" id="PTHR42946:SF1">
    <property type="entry name" value="PHOSPHOGLUCOMUTASE (ALPHA-D-GLUCOSE-1,6-BISPHOSPHATE-DEPENDENT)"/>
    <property type="match status" value="1"/>
</dbReference>
<dbReference type="Pfam" id="PF02880">
    <property type="entry name" value="PGM_PMM_III"/>
    <property type="match status" value="1"/>
</dbReference>
<evidence type="ECO:0000259" key="10">
    <source>
        <dbReference type="Pfam" id="PF02879"/>
    </source>
</evidence>
<evidence type="ECO:0000259" key="11">
    <source>
        <dbReference type="Pfam" id="PF02880"/>
    </source>
</evidence>
<organism evidence="12 14">
    <name type="scientific">Marivita cryptomonadis</name>
    <dbReference type="NCBI Taxonomy" id="505252"/>
    <lineage>
        <taxon>Bacteria</taxon>
        <taxon>Pseudomonadati</taxon>
        <taxon>Pseudomonadota</taxon>
        <taxon>Alphaproteobacteria</taxon>
        <taxon>Rhodobacterales</taxon>
        <taxon>Roseobacteraceae</taxon>
        <taxon>Marivita</taxon>
    </lineage>
</organism>
<dbReference type="Gene3D" id="3.40.120.10">
    <property type="entry name" value="Alpha-D-Glucose-1,6-Bisphosphate, subunit A, domain 3"/>
    <property type="match status" value="3"/>
</dbReference>
<dbReference type="EMBL" id="JAFBXF010000027">
    <property type="protein sequence ID" value="MBM2419789.1"/>
    <property type="molecule type" value="Genomic_DNA"/>
</dbReference>
<dbReference type="InterPro" id="IPR050060">
    <property type="entry name" value="Phosphoglucosamine_mutase"/>
</dbReference>
<dbReference type="InterPro" id="IPR005843">
    <property type="entry name" value="A-D-PHexomutase_C"/>
</dbReference>
<gene>
    <name evidence="12" type="ORF">JQX41_22815</name>
    <name evidence="13" type="ORF">JQX48_22700</name>
</gene>
<comment type="similarity">
    <text evidence="2 7">Belongs to the phosphohexose mutase family.</text>
</comment>
<evidence type="ECO:0000256" key="6">
    <source>
        <dbReference type="ARBA" id="ARBA00023235"/>
    </source>
</evidence>
<evidence type="ECO:0000313" key="15">
    <source>
        <dbReference type="Proteomes" id="UP000809440"/>
    </source>
</evidence>
<evidence type="ECO:0000259" key="8">
    <source>
        <dbReference type="Pfam" id="PF00408"/>
    </source>
</evidence>
<keyword evidence="5 7" id="KW-0460">Magnesium</keyword>
<dbReference type="GO" id="GO:0008966">
    <property type="term" value="F:phosphoglucosamine mutase activity"/>
    <property type="evidence" value="ECO:0007669"/>
    <property type="project" value="TreeGrafter"/>
</dbReference>
<evidence type="ECO:0000256" key="3">
    <source>
        <dbReference type="ARBA" id="ARBA00022553"/>
    </source>
</evidence>
<evidence type="ECO:0000256" key="1">
    <source>
        <dbReference type="ARBA" id="ARBA00001946"/>
    </source>
</evidence>
<dbReference type="GO" id="GO:0004615">
    <property type="term" value="F:phosphomannomutase activity"/>
    <property type="evidence" value="ECO:0007669"/>
    <property type="project" value="TreeGrafter"/>
</dbReference>
<dbReference type="GO" id="GO:0006048">
    <property type="term" value="P:UDP-N-acetylglucosamine biosynthetic process"/>
    <property type="evidence" value="ECO:0007669"/>
    <property type="project" value="TreeGrafter"/>
</dbReference>
<dbReference type="InterPro" id="IPR005845">
    <property type="entry name" value="A-D-PHexomutase_a/b/a-II"/>
</dbReference>
<dbReference type="EMBL" id="JAFBXE010000028">
    <property type="protein sequence ID" value="MBM2415145.1"/>
    <property type="molecule type" value="Genomic_DNA"/>
</dbReference>
<reference evidence="12 15" key="1">
    <citation type="submission" date="2021-01" db="EMBL/GenBank/DDBJ databases">
        <title>Diatom-associated Roseobacters Show Island Model of Population Structure.</title>
        <authorList>
            <person name="Qu L."/>
            <person name="Feng X."/>
            <person name="Chen Y."/>
            <person name="Li L."/>
            <person name="Wang X."/>
            <person name="Hu Z."/>
            <person name="Wang H."/>
            <person name="Luo H."/>
        </authorList>
    </citation>
    <scope>NUCLEOTIDE SEQUENCE</scope>
    <source>
        <strain evidence="13 15">CC28-63</strain>
        <strain evidence="12">CC28-69</strain>
    </source>
</reference>
<keyword evidence="3" id="KW-0597">Phosphoprotein</keyword>
<dbReference type="Pfam" id="PF00408">
    <property type="entry name" value="PGM_PMM_IV"/>
    <property type="match status" value="1"/>
</dbReference>
<dbReference type="GO" id="GO:0005975">
    <property type="term" value="P:carbohydrate metabolic process"/>
    <property type="evidence" value="ECO:0007669"/>
    <property type="project" value="InterPro"/>
</dbReference>
<dbReference type="Proteomes" id="UP000755667">
    <property type="component" value="Unassembled WGS sequence"/>
</dbReference>
<evidence type="ECO:0000313" key="12">
    <source>
        <dbReference type="EMBL" id="MBM2415145.1"/>
    </source>
</evidence>
<feature type="domain" description="Alpha-D-phosphohexomutase alpha/beta/alpha" evidence="9">
    <location>
        <begin position="4"/>
        <end position="124"/>
    </location>
</feature>
<dbReference type="InterPro" id="IPR036900">
    <property type="entry name" value="A-D-PHexomutase_C_sf"/>
</dbReference>
<dbReference type="PANTHER" id="PTHR42946">
    <property type="entry name" value="PHOSPHOHEXOSE MUTASE"/>
    <property type="match status" value="1"/>
</dbReference>
<dbReference type="SUPFAM" id="SSF53738">
    <property type="entry name" value="Phosphoglucomutase, first 3 domains"/>
    <property type="match status" value="3"/>
</dbReference>
<accession>A0A9Q2P2N8</accession>
<dbReference type="Proteomes" id="UP000809440">
    <property type="component" value="Unassembled WGS sequence"/>
</dbReference>
<protein>
    <submittedName>
        <fullName evidence="12">Phosphomannomutase</fullName>
    </submittedName>
</protein>